<organism evidence="6 7">
    <name type="scientific">Ectocarpus siliculosus</name>
    <name type="common">Brown alga</name>
    <name type="synonym">Conferva siliculosa</name>
    <dbReference type="NCBI Taxonomy" id="2880"/>
    <lineage>
        <taxon>Eukaryota</taxon>
        <taxon>Sar</taxon>
        <taxon>Stramenopiles</taxon>
        <taxon>Ochrophyta</taxon>
        <taxon>PX clade</taxon>
        <taxon>Phaeophyceae</taxon>
        <taxon>Ectocarpales</taxon>
        <taxon>Ectocarpaceae</taxon>
        <taxon>Ectocarpus</taxon>
    </lineage>
</organism>
<evidence type="ECO:0000256" key="1">
    <source>
        <dbReference type="ARBA" id="ARBA00004370"/>
    </source>
</evidence>
<evidence type="ECO:0000313" key="7">
    <source>
        <dbReference type="Proteomes" id="UP000002630"/>
    </source>
</evidence>
<dbReference type="InterPro" id="IPR001611">
    <property type="entry name" value="Leu-rich_rpt"/>
</dbReference>
<accession>D7FQH2</accession>
<evidence type="ECO:0000256" key="3">
    <source>
        <dbReference type="ARBA" id="ARBA00022737"/>
    </source>
</evidence>
<dbReference type="InParanoid" id="D7FQH2"/>
<dbReference type="GO" id="GO:0016020">
    <property type="term" value="C:membrane"/>
    <property type="evidence" value="ECO:0007669"/>
    <property type="project" value="UniProtKB-SubCell"/>
</dbReference>
<name>D7FQH2_ECTSI</name>
<dbReference type="PANTHER" id="PTHR48065">
    <property type="entry name" value="OS10G0469600 PROTEIN"/>
    <property type="match status" value="1"/>
</dbReference>
<dbReference type="EMBL" id="FN648377">
    <property type="protein sequence ID" value="CBJ30567.1"/>
    <property type="molecule type" value="Genomic_DNA"/>
</dbReference>
<proteinExistence type="predicted"/>
<feature type="compositionally biased region" description="Basic and acidic residues" evidence="5">
    <location>
        <begin position="189"/>
        <end position="206"/>
    </location>
</feature>
<evidence type="ECO:0000256" key="2">
    <source>
        <dbReference type="ARBA" id="ARBA00022729"/>
    </source>
</evidence>
<dbReference type="FunFam" id="3.80.10.10:FF:000400">
    <property type="entry name" value="Nuclear pore complex protein NUP107"/>
    <property type="match status" value="1"/>
</dbReference>
<keyword evidence="2" id="KW-0732">Signal</keyword>
<evidence type="ECO:0000256" key="5">
    <source>
        <dbReference type="SAM" id="MobiDB-lite"/>
    </source>
</evidence>
<dbReference type="SUPFAM" id="SSF52058">
    <property type="entry name" value="L domain-like"/>
    <property type="match status" value="1"/>
</dbReference>
<dbReference type="OrthoDB" id="39747at2759"/>
<dbReference type="Gene3D" id="3.80.10.10">
    <property type="entry name" value="Ribonuclease Inhibitor"/>
    <property type="match status" value="2"/>
</dbReference>
<keyword evidence="3" id="KW-0677">Repeat</keyword>
<sequence length="237" mass="26067">MDRAGSEQQDREALLALYWSSGGPRWTRNQGWASNDADMGSWHGVTCKNGRVVRLDLNRNGLVGTIPAALGGLANVVYLRMSFNSLTGPIPSTFGNLSRLNYLDIRSNQLTGSLPAELGKLTEVSKVDFSCNLLGGHIPPEVGNMTGLMLCWLEKNHIQGPIPAELANIPQLTDLDLAENRVEGTTAGERAHGVERGGEAAPDRFAKRGGFLESRTTRPFRKERRRGQPSYRREQKK</sequence>
<feature type="compositionally biased region" description="Basic residues" evidence="5">
    <location>
        <begin position="218"/>
        <end position="227"/>
    </location>
</feature>
<evidence type="ECO:0000313" key="6">
    <source>
        <dbReference type="EMBL" id="CBJ30567.1"/>
    </source>
</evidence>
<comment type="subcellular location">
    <subcellularLocation>
        <location evidence="1">Membrane</location>
    </subcellularLocation>
</comment>
<feature type="region of interest" description="Disordered" evidence="5">
    <location>
        <begin position="186"/>
        <end position="237"/>
    </location>
</feature>
<protein>
    <submittedName>
        <fullName evidence="6">Hypothetical leucine rich repeat protein</fullName>
    </submittedName>
</protein>
<dbReference type="Pfam" id="PF13855">
    <property type="entry name" value="LRR_8"/>
    <property type="match status" value="1"/>
</dbReference>
<reference evidence="6 7" key="1">
    <citation type="journal article" date="2010" name="Nature">
        <title>The Ectocarpus genome and the independent evolution of multicellularity in brown algae.</title>
        <authorList>
            <person name="Cock J.M."/>
            <person name="Sterck L."/>
            <person name="Rouze P."/>
            <person name="Scornet D."/>
            <person name="Allen A.E."/>
            <person name="Amoutzias G."/>
            <person name="Anthouard V."/>
            <person name="Artiguenave F."/>
            <person name="Aury J.M."/>
            <person name="Badger J.H."/>
            <person name="Beszteri B."/>
            <person name="Billiau K."/>
            <person name="Bonnet E."/>
            <person name="Bothwell J.H."/>
            <person name="Bowler C."/>
            <person name="Boyen C."/>
            <person name="Brownlee C."/>
            <person name="Carrano C.J."/>
            <person name="Charrier B."/>
            <person name="Cho G.Y."/>
            <person name="Coelho S.M."/>
            <person name="Collen J."/>
            <person name="Corre E."/>
            <person name="Da Silva C."/>
            <person name="Delage L."/>
            <person name="Delaroque N."/>
            <person name="Dittami S.M."/>
            <person name="Doulbeau S."/>
            <person name="Elias M."/>
            <person name="Farnham G."/>
            <person name="Gachon C.M."/>
            <person name="Gschloessl B."/>
            <person name="Heesch S."/>
            <person name="Jabbari K."/>
            <person name="Jubin C."/>
            <person name="Kawai H."/>
            <person name="Kimura K."/>
            <person name="Kloareg B."/>
            <person name="Kupper F.C."/>
            <person name="Lang D."/>
            <person name="Le Bail A."/>
            <person name="Leblanc C."/>
            <person name="Lerouge P."/>
            <person name="Lohr M."/>
            <person name="Lopez P.J."/>
            <person name="Martens C."/>
            <person name="Maumus F."/>
            <person name="Michel G."/>
            <person name="Miranda-Saavedra D."/>
            <person name="Morales J."/>
            <person name="Moreau H."/>
            <person name="Motomura T."/>
            <person name="Nagasato C."/>
            <person name="Napoli C.A."/>
            <person name="Nelson D.R."/>
            <person name="Nyvall-Collen P."/>
            <person name="Peters A.F."/>
            <person name="Pommier C."/>
            <person name="Potin P."/>
            <person name="Poulain J."/>
            <person name="Quesneville H."/>
            <person name="Read B."/>
            <person name="Rensing S.A."/>
            <person name="Ritter A."/>
            <person name="Rousvoal S."/>
            <person name="Samanta M."/>
            <person name="Samson G."/>
            <person name="Schroeder D.C."/>
            <person name="Segurens B."/>
            <person name="Strittmatter M."/>
            <person name="Tonon T."/>
            <person name="Tregear J.W."/>
            <person name="Valentin K."/>
            <person name="von Dassow P."/>
            <person name="Yamagishi T."/>
            <person name="Van de Peer Y."/>
            <person name="Wincker P."/>
        </authorList>
    </citation>
    <scope>NUCLEOTIDE SEQUENCE [LARGE SCALE GENOMIC DNA]</scope>
    <source>
        <strain evidence="7">Ec32 / CCAP1310/4</strain>
    </source>
</reference>
<keyword evidence="7" id="KW-1185">Reference proteome</keyword>
<dbReference type="AlphaFoldDB" id="D7FQH2"/>
<dbReference type="OMA" id="VNCNTEE"/>
<dbReference type="InterPro" id="IPR032675">
    <property type="entry name" value="LRR_dom_sf"/>
</dbReference>
<evidence type="ECO:0000256" key="4">
    <source>
        <dbReference type="ARBA" id="ARBA00023136"/>
    </source>
</evidence>
<dbReference type="Proteomes" id="UP000002630">
    <property type="component" value="Linkage Group LG21"/>
</dbReference>
<keyword evidence="4" id="KW-0472">Membrane</keyword>
<gene>
    <name evidence="6" type="ORF">Esi_0200_0010</name>
</gene>
<dbReference type="EMBL" id="FN649746">
    <property type="protein sequence ID" value="CBJ30567.1"/>
    <property type="molecule type" value="Genomic_DNA"/>
</dbReference>